<keyword evidence="4" id="KW-1185">Reference proteome</keyword>
<dbReference type="InterPro" id="IPR044230">
    <property type="entry name" value="GTF3C4"/>
</dbReference>
<dbReference type="PANTHER" id="PTHR15496:SF2">
    <property type="entry name" value="GENERAL TRANSCRIPTION FACTOR 3C POLYPEPTIDE 4"/>
    <property type="match status" value="1"/>
</dbReference>
<dbReference type="InterPro" id="IPR024761">
    <property type="entry name" value="TFIIIC_delta_N"/>
</dbReference>
<dbReference type="GO" id="GO:0004402">
    <property type="term" value="F:histone acetyltransferase activity"/>
    <property type="evidence" value="ECO:0007669"/>
    <property type="project" value="InterPro"/>
</dbReference>
<dbReference type="OrthoDB" id="6021743at2759"/>
<dbReference type="PANTHER" id="PTHR15496">
    <property type="entry name" value="GENERAL TRANSCRIPTION FACTOR 3C POLYPEPTIDE 4 FAMILY"/>
    <property type="match status" value="1"/>
</dbReference>
<keyword evidence="1" id="KW-0812">Transmembrane</keyword>
<sequence>MNNVLSTISVKKIFAEVPQYIISSNLDIDINSFINQLPQFDLYETVLRLDLSENLNNSVPTKQAIIKTVWSPSGLIINGHCALAILTNTGALHILVPTFNEVELEEYINIANVSQHCVNHFRESWTKLDKANSTTKLQELMKRAEEVTPSACAWSHLIDNRNQKYCLFIVGHLNGGLTVWKFSARNANDIKQDKLELMGFYKTELKKITALQWQQAGKNGLLIIGDLEGKVKAVSITNINGESLTFGNEMYLWNEPDNIIVEHFDILIYNKMIYILIVKGSFLLICLINQSGKLLDVFSFQVGNFQITGLQHFEENIYLVLTFTGVLKEFKLSCEDNKIKVDWRPLYVDFKWSSVRTHGLIVSPNKVFIMILVNISQLKCRKYSKDPVRLLVFMNMGKDPLAVLMKNNTDALTTYWDCLEILRLDGLLEKKLPCDGLPAGLDYDKLSLIQLKTCLWLAQSSEMMYNKMYTIEEYNILRYEEFKYIVQIKLAIDHMQHLLELIAEGTRLSEFHMQSLDIINMFLKEKICNDTIPNLGLGKNTIDELYEVISAANELEYPSPPTCLWCKENILFAHLEFCLIIIICVEIASLIIIQIVGLSCVPTHIDTRCTISFMPITGLPYYKCPYCECIVHNKLNEVYNTVLCSYCDVPMNFVSFLINSDDCDTKMEVQGCKDGIDTSSCSGDCLNESINLIDIEDHAFKSIEEKGDVVNLLRVSSSEDEDDSIKMEEDKKSEI</sequence>
<evidence type="ECO:0000259" key="2">
    <source>
        <dbReference type="Pfam" id="PF12657"/>
    </source>
</evidence>
<keyword evidence="1" id="KW-1133">Transmembrane helix</keyword>
<dbReference type="InterPro" id="IPR036322">
    <property type="entry name" value="WD40_repeat_dom_sf"/>
</dbReference>
<comment type="caution">
    <text evidence="3">The sequence shown here is derived from an EMBL/GenBank/DDBJ whole genome shotgun (WGS) entry which is preliminary data.</text>
</comment>
<name>A0A8K0D985_IGNLU</name>
<dbReference type="SUPFAM" id="SSF50978">
    <property type="entry name" value="WD40 repeat-like"/>
    <property type="match status" value="1"/>
</dbReference>
<accession>A0A8K0D985</accession>
<protein>
    <recommendedName>
        <fullName evidence="2">Transcription factor IIIC 90kDa subunit N-terminal domain-containing protein</fullName>
    </recommendedName>
</protein>
<organism evidence="3 4">
    <name type="scientific">Ignelater luminosus</name>
    <name type="common">Cucubano</name>
    <name type="synonym">Pyrophorus luminosus</name>
    <dbReference type="NCBI Taxonomy" id="2038154"/>
    <lineage>
        <taxon>Eukaryota</taxon>
        <taxon>Metazoa</taxon>
        <taxon>Ecdysozoa</taxon>
        <taxon>Arthropoda</taxon>
        <taxon>Hexapoda</taxon>
        <taxon>Insecta</taxon>
        <taxon>Pterygota</taxon>
        <taxon>Neoptera</taxon>
        <taxon>Endopterygota</taxon>
        <taxon>Coleoptera</taxon>
        <taxon>Polyphaga</taxon>
        <taxon>Elateriformia</taxon>
        <taxon>Elateroidea</taxon>
        <taxon>Elateridae</taxon>
        <taxon>Agrypninae</taxon>
        <taxon>Pyrophorini</taxon>
        <taxon>Ignelater</taxon>
    </lineage>
</organism>
<dbReference type="AlphaFoldDB" id="A0A8K0D985"/>
<reference evidence="3" key="1">
    <citation type="submission" date="2019-08" db="EMBL/GenBank/DDBJ databases">
        <title>The genome of the North American firefly Photinus pyralis.</title>
        <authorList>
            <consortium name="Photinus pyralis genome working group"/>
            <person name="Fallon T.R."/>
            <person name="Sander Lower S.E."/>
            <person name="Weng J.-K."/>
        </authorList>
    </citation>
    <scope>NUCLEOTIDE SEQUENCE</scope>
    <source>
        <strain evidence="3">TRF0915ILg1</strain>
        <tissue evidence="3">Whole body</tissue>
    </source>
</reference>
<evidence type="ECO:0000256" key="1">
    <source>
        <dbReference type="SAM" id="Phobius"/>
    </source>
</evidence>
<dbReference type="GO" id="GO:0000127">
    <property type="term" value="C:transcription factor TFIIIC complex"/>
    <property type="evidence" value="ECO:0007669"/>
    <property type="project" value="InterPro"/>
</dbReference>
<dbReference type="EMBL" id="VTPC01001565">
    <property type="protein sequence ID" value="KAF2901524.1"/>
    <property type="molecule type" value="Genomic_DNA"/>
</dbReference>
<feature type="domain" description="Transcription factor IIIC 90kDa subunit N-terminal" evidence="2">
    <location>
        <begin position="60"/>
        <end position="376"/>
    </location>
</feature>
<feature type="transmembrane region" description="Helical" evidence="1">
    <location>
        <begin position="577"/>
        <end position="598"/>
    </location>
</feature>
<dbReference type="GO" id="GO:0006384">
    <property type="term" value="P:transcription initiation at RNA polymerase III promoter"/>
    <property type="evidence" value="ECO:0007669"/>
    <property type="project" value="InterPro"/>
</dbReference>
<gene>
    <name evidence="3" type="ORF">ILUMI_04665</name>
</gene>
<evidence type="ECO:0000313" key="4">
    <source>
        <dbReference type="Proteomes" id="UP000801492"/>
    </source>
</evidence>
<keyword evidence="1" id="KW-0472">Membrane</keyword>
<dbReference type="Proteomes" id="UP000801492">
    <property type="component" value="Unassembled WGS sequence"/>
</dbReference>
<dbReference type="Pfam" id="PF12657">
    <property type="entry name" value="TFIIIC_delta"/>
    <property type="match status" value="1"/>
</dbReference>
<evidence type="ECO:0000313" key="3">
    <source>
        <dbReference type="EMBL" id="KAF2901524.1"/>
    </source>
</evidence>
<proteinExistence type="predicted"/>